<feature type="region of interest" description="Disordered" evidence="1">
    <location>
        <begin position="85"/>
        <end position="113"/>
    </location>
</feature>
<protein>
    <recommendedName>
        <fullName evidence="2">J domain-containing protein</fullName>
    </recommendedName>
</protein>
<keyword evidence="4" id="KW-1185">Reference proteome</keyword>
<dbReference type="PANTHER" id="PTHR45376">
    <property type="entry name" value="CHAPERONE DNAJ-DOMAIN SUPERFAMILY PROTEIN-RELATED"/>
    <property type="match status" value="1"/>
</dbReference>
<feature type="compositionally biased region" description="Basic and acidic residues" evidence="1">
    <location>
        <begin position="149"/>
        <end position="159"/>
    </location>
</feature>
<dbReference type="InterPro" id="IPR036869">
    <property type="entry name" value="J_dom_sf"/>
</dbReference>
<dbReference type="Pfam" id="PF00226">
    <property type="entry name" value="DnaJ"/>
    <property type="match status" value="1"/>
</dbReference>
<feature type="region of interest" description="Disordered" evidence="1">
    <location>
        <begin position="146"/>
        <end position="191"/>
    </location>
</feature>
<name>A0AAD4XM32_9MAGN</name>
<dbReference type="Gene3D" id="1.10.287.110">
    <property type="entry name" value="DnaJ domain"/>
    <property type="match status" value="1"/>
</dbReference>
<evidence type="ECO:0000313" key="3">
    <source>
        <dbReference type="EMBL" id="KAI3926651.1"/>
    </source>
</evidence>
<dbReference type="AlphaFoldDB" id="A0AAD4XM32"/>
<gene>
    <name evidence="3" type="ORF">MKW98_014298</name>
</gene>
<dbReference type="CDD" id="cd06257">
    <property type="entry name" value="DnaJ"/>
    <property type="match status" value="1"/>
</dbReference>
<feature type="domain" description="J" evidence="2">
    <location>
        <begin position="265"/>
        <end position="326"/>
    </location>
</feature>
<reference evidence="3" key="1">
    <citation type="submission" date="2022-04" db="EMBL/GenBank/DDBJ databases">
        <title>A functionally conserved STORR gene fusion in Papaver species that diverged 16.8 million years ago.</title>
        <authorList>
            <person name="Catania T."/>
        </authorList>
    </citation>
    <scope>NUCLEOTIDE SEQUENCE</scope>
    <source>
        <strain evidence="3">S-188037</strain>
    </source>
</reference>
<feature type="compositionally biased region" description="Basic residues" evidence="1">
    <location>
        <begin position="162"/>
        <end position="186"/>
    </location>
</feature>
<dbReference type="InterPro" id="IPR001623">
    <property type="entry name" value="DnaJ_domain"/>
</dbReference>
<dbReference type="PROSITE" id="PS50076">
    <property type="entry name" value="DNAJ_2"/>
    <property type="match status" value="1"/>
</dbReference>
<sequence>MGSTSINYPVDDGSRVFVISTGYREQQRKTVKKLYFERPSSFPQSTVPYAKNEPNLINILTSKNCLLQSSQFAYFHSTPASLANWKSDTEKGQQHPKTAIRFATRQKRAARRDAKRALKNLIFTRGSSNQPFEDDRPIKSSCKVSNENLKQDSDSDCSSKKPGSKKTRRSRNAGKKHPFGNNRKSRRESFDDFDLNPERIFQAASEGKRFTWSFWSWEDLHSRNPNFGFEWRDYNPNWRNDRRKTWNASSESEDENEPCGVGSRSDRTILGLPLTGPLKMEDVKSAFRISALKWHPDKHQGPSQAVAEEKFKVCNDAYKSLCNALSST</sequence>
<dbReference type="EMBL" id="JAJJMB010007966">
    <property type="protein sequence ID" value="KAI3926651.1"/>
    <property type="molecule type" value="Genomic_DNA"/>
</dbReference>
<dbReference type="SUPFAM" id="SSF46565">
    <property type="entry name" value="Chaperone J-domain"/>
    <property type="match status" value="1"/>
</dbReference>
<evidence type="ECO:0000256" key="1">
    <source>
        <dbReference type="SAM" id="MobiDB-lite"/>
    </source>
</evidence>
<comment type="caution">
    <text evidence="3">The sequence shown here is derived from an EMBL/GenBank/DDBJ whole genome shotgun (WGS) entry which is preliminary data.</text>
</comment>
<evidence type="ECO:0000259" key="2">
    <source>
        <dbReference type="PROSITE" id="PS50076"/>
    </source>
</evidence>
<dbReference type="SMART" id="SM00271">
    <property type="entry name" value="DnaJ"/>
    <property type="match status" value="1"/>
</dbReference>
<dbReference type="Proteomes" id="UP001202328">
    <property type="component" value="Unassembled WGS sequence"/>
</dbReference>
<dbReference type="PANTHER" id="PTHR45376:SF5">
    <property type="entry name" value="CHAPERONE DNAJ-DOMAIN SUPERFAMILY PROTEIN"/>
    <property type="match status" value="1"/>
</dbReference>
<organism evidence="3 4">
    <name type="scientific">Papaver atlanticum</name>
    <dbReference type="NCBI Taxonomy" id="357466"/>
    <lineage>
        <taxon>Eukaryota</taxon>
        <taxon>Viridiplantae</taxon>
        <taxon>Streptophyta</taxon>
        <taxon>Embryophyta</taxon>
        <taxon>Tracheophyta</taxon>
        <taxon>Spermatophyta</taxon>
        <taxon>Magnoliopsida</taxon>
        <taxon>Ranunculales</taxon>
        <taxon>Papaveraceae</taxon>
        <taxon>Papaveroideae</taxon>
        <taxon>Papaver</taxon>
    </lineage>
</organism>
<accession>A0AAD4XM32</accession>
<proteinExistence type="predicted"/>
<evidence type="ECO:0000313" key="4">
    <source>
        <dbReference type="Proteomes" id="UP001202328"/>
    </source>
</evidence>